<dbReference type="RefSeq" id="WP_208846359.1">
    <property type="nucleotide sequence ID" value="NZ_JAGGDJ010000002.1"/>
</dbReference>
<dbReference type="PROSITE" id="PS50975">
    <property type="entry name" value="ATP_GRASP"/>
    <property type="match status" value="1"/>
</dbReference>
<dbReference type="Pfam" id="PF07478">
    <property type="entry name" value="Dala_Dala_lig_C"/>
    <property type="match status" value="1"/>
</dbReference>
<proteinExistence type="inferred from homology"/>
<dbReference type="PROSITE" id="PS00844">
    <property type="entry name" value="DALA_DALA_LIGASE_2"/>
    <property type="match status" value="1"/>
</dbReference>
<keyword evidence="4 13" id="KW-0436">Ligase</keyword>
<comment type="caution">
    <text evidence="16">The sequence shown here is derived from an EMBL/GenBank/DDBJ whole genome shotgun (WGS) entry which is preliminary data.</text>
</comment>
<protein>
    <recommendedName>
        <fullName evidence="13">D-alanine--D-alanine ligase</fullName>
        <ecNumber evidence="13">6.3.2.4</ecNumber>
    </recommendedName>
    <alternativeName>
        <fullName evidence="13">D-Ala-D-Ala ligase</fullName>
    </alternativeName>
    <alternativeName>
        <fullName evidence="13">D-alanylalanine synthetase</fullName>
    </alternativeName>
</protein>
<dbReference type="PANTHER" id="PTHR23132">
    <property type="entry name" value="D-ALANINE--D-ALANINE LIGASE"/>
    <property type="match status" value="1"/>
</dbReference>
<keyword evidence="11" id="KW-0464">Manganese</keyword>
<dbReference type="NCBIfam" id="NF002528">
    <property type="entry name" value="PRK01966.1-4"/>
    <property type="match status" value="1"/>
</dbReference>
<keyword evidence="5" id="KW-0479">Metal-binding</keyword>
<comment type="similarity">
    <text evidence="3 13">Belongs to the D-alanine--D-alanine ligase family.</text>
</comment>
<evidence type="ECO:0000256" key="13">
    <source>
        <dbReference type="HAMAP-Rule" id="MF_00047"/>
    </source>
</evidence>
<dbReference type="Pfam" id="PF01820">
    <property type="entry name" value="Dala_Dala_lig_N"/>
    <property type="match status" value="1"/>
</dbReference>
<dbReference type="EC" id="6.3.2.4" evidence="13"/>
<dbReference type="HAMAP" id="MF_00047">
    <property type="entry name" value="Dala_Dala_lig"/>
    <property type="match status" value="1"/>
</dbReference>
<dbReference type="NCBIfam" id="TIGR01205">
    <property type="entry name" value="D_ala_D_alaTIGR"/>
    <property type="match status" value="1"/>
</dbReference>
<gene>
    <name evidence="13" type="primary">ddl</name>
    <name evidence="16" type="ORF">I8J29_03880</name>
</gene>
<evidence type="ECO:0000256" key="3">
    <source>
        <dbReference type="ARBA" id="ARBA00010871"/>
    </source>
</evidence>
<evidence type="ECO:0000256" key="4">
    <source>
        <dbReference type="ARBA" id="ARBA00022598"/>
    </source>
</evidence>
<dbReference type="InterPro" id="IPR005905">
    <property type="entry name" value="D_ala_D_ala"/>
</dbReference>
<evidence type="ECO:0000256" key="8">
    <source>
        <dbReference type="ARBA" id="ARBA00022842"/>
    </source>
</evidence>
<dbReference type="Proteomes" id="UP000670947">
    <property type="component" value="Unassembled WGS sequence"/>
</dbReference>
<organism evidence="16 17">
    <name type="scientific">Paenibacillus artemisiicola</name>
    <dbReference type="NCBI Taxonomy" id="1172618"/>
    <lineage>
        <taxon>Bacteria</taxon>
        <taxon>Bacillati</taxon>
        <taxon>Bacillota</taxon>
        <taxon>Bacilli</taxon>
        <taxon>Bacillales</taxon>
        <taxon>Paenibacillaceae</taxon>
        <taxon>Paenibacillus</taxon>
    </lineage>
</organism>
<dbReference type="PIRSF" id="PIRSF039102">
    <property type="entry name" value="Ddl/VanB"/>
    <property type="match status" value="1"/>
</dbReference>
<comment type="subcellular location">
    <subcellularLocation>
        <location evidence="13">Cytoplasm</location>
    </subcellularLocation>
</comment>
<evidence type="ECO:0000256" key="2">
    <source>
        <dbReference type="ARBA" id="ARBA00001946"/>
    </source>
</evidence>
<evidence type="ECO:0000256" key="1">
    <source>
        <dbReference type="ARBA" id="ARBA00001936"/>
    </source>
</evidence>
<evidence type="ECO:0000256" key="5">
    <source>
        <dbReference type="ARBA" id="ARBA00022723"/>
    </source>
</evidence>
<evidence type="ECO:0000256" key="14">
    <source>
        <dbReference type="PROSITE-ProRule" id="PRU00409"/>
    </source>
</evidence>
<keyword evidence="12 13" id="KW-0961">Cell wall biogenesis/degradation</keyword>
<evidence type="ECO:0000256" key="9">
    <source>
        <dbReference type="ARBA" id="ARBA00022960"/>
    </source>
</evidence>
<comment type="function">
    <text evidence="13">Cell wall formation.</text>
</comment>
<comment type="catalytic activity">
    <reaction evidence="13">
        <text>2 D-alanine + ATP = D-alanyl-D-alanine + ADP + phosphate + H(+)</text>
        <dbReference type="Rhea" id="RHEA:11224"/>
        <dbReference type="ChEBI" id="CHEBI:15378"/>
        <dbReference type="ChEBI" id="CHEBI:30616"/>
        <dbReference type="ChEBI" id="CHEBI:43474"/>
        <dbReference type="ChEBI" id="CHEBI:57416"/>
        <dbReference type="ChEBI" id="CHEBI:57822"/>
        <dbReference type="ChEBI" id="CHEBI:456216"/>
        <dbReference type="EC" id="6.3.2.4"/>
    </reaction>
</comment>
<comment type="pathway">
    <text evidence="13">Cell wall biogenesis; peptidoglycan biosynthesis.</text>
</comment>
<name>A0ABS3W4S8_9BACL</name>
<keyword evidence="8" id="KW-0460">Magnesium</keyword>
<dbReference type="SUPFAM" id="SSF56059">
    <property type="entry name" value="Glutathione synthetase ATP-binding domain-like"/>
    <property type="match status" value="1"/>
</dbReference>
<evidence type="ECO:0000256" key="11">
    <source>
        <dbReference type="ARBA" id="ARBA00023211"/>
    </source>
</evidence>
<reference evidence="16 17" key="1">
    <citation type="submission" date="2021-03" db="EMBL/GenBank/DDBJ databases">
        <title>Paenibacillus artemisicola MWE-103 whole genome sequence.</title>
        <authorList>
            <person name="Ham Y.J."/>
        </authorList>
    </citation>
    <scope>NUCLEOTIDE SEQUENCE [LARGE SCALE GENOMIC DNA]</scope>
    <source>
        <strain evidence="16 17">MWE-103</strain>
    </source>
</reference>
<evidence type="ECO:0000313" key="17">
    <source>
        <dbReference type="Proteomes" id="UP000670947"/>
    </source>
</evidence>
<evidence type="ECO:0000256" key="7">
    <source>
        <dbReference type="ARBA" id="ARBA00022840"/>
    </source>
</evidence>
<comment type="cofactor">
    <cofactor evidence="1">
        <name>Mn(2+)</name>
        <dbReference type="ChEBI" id="CHEBI:29035"/>
    </cofactor>
</comment>
<evidence type="ECO:0000256" key="12">
    <source>
        <dbReference type="ARBA" id="ARBA00023316"/>
    </source>
</evidence>
<dbReference type="InterPro" id="IPR016185">
    <property type="entry name" value="PreATP-grasp_dom_sf"/>
</dbReference>
<dbReference type="InterPro" id="IPR000291">
    <property type="entry name" value="D-Ala_lig_Van_CS"/>
</dbReference>
<dbReference type="SUPFAM" id="SSF52440">
    <property type="entry name" value="PreATP-grasp domain"/>
    <property type="match status" value="1"/>
</dbReference>
<dbReference type="InterPro" id="IPR013815">
    <property type="entry name" value="ATP_grasp_subdomain_1"/>
</dbReference>
<evidence type="ECO:0000313" key="16">
    <source>
        <dbReference type="EMBL" id="MBO7743319.1"/>
    </source>
</evidence>
<feature type="domain" description="ATP-grasp" evidence="15">
    <location>
        <begin position="145"/>
        <end position="346"/>
    </location>
</feature>
<dbReference type="PANTHER" id="PTHR23132:SF25">
    <property type="entry name" value="D-ALANINE--D-ALANINE LIGASE A"/>
    <property type="match status" value="1"/>
</dbReference>
<keyword evidence="17" id="KW-1185">Reference proteome</keyword>
<dbReference type="InterPro" id="IPR011761">
    <property type="entry name" value="ATP-grasp"/>
</dbReference>
<dbReference type="PROSITE" id="PS00843">
    <property type="entry name" value="DALA_DALA_LIGASE_1"/>
    <property type="match status" value="1"/>
</dbReference>
<keyword evidence="10 13" id="KW-0573">Peptidoglycan synthesis</keyword>
<comment type="cofactor">
    <cofactor evidence="2">
        <name>Mg(2+)</name>
        <dbReference type="ChEBI" id="CHEBI:18420"/>
    </cofactor>
</comment>
<keyword evidence="6 14" id="KW-0547">Nucleotide-binding</keyword>
<dbReference type="InterPro" id="IPR011127">
    <property type="entry name" value="Dala_Dala_lig_N"/>
</dbReference>
<evidence type="ECO:0000256" key="10">
    <source>
        <dbReference type="ARBA" id="ARBA00022984"/>
    </source>
</evidence>
<dbReference type="Gene3D" id="3.30.1490.20">
    <property type="entry name" value="ATP-grasp fold, A domain"/>
    <property type="match status" value="1"/>
</dbReference>
<dbReference type="GO" id="GO:0016874">
    <property type="term" value="F:ligase activity"/>
    <property type="evidence" value="ECO:0007669"/>
    <property type="project" value="UniProtKB-KW"/>
</dbReference>
<keyword evidence="9 13" id="KW-0133">Cell shape</keyword>
<evidence type="ECO:0000256" key="6">
    <source>
        <dbReference type="ARBA" id="ARBA00022741"/>
    </source>
</evidence>
<dbReference type="EMBL" id="JAGGDJ010000002">
    <property type="protein sequence ID" value="MBO7743319.1"/>
    <property type="molecule type" value="Genomic_DNA"/>
</dbReference>
<sequence>MMNDKIALGVLFGGASTEYAVSLSSAAAVIRELDRSKYDLTLIGITRDGRWLRYFGGEDDIRDDRWAAHPGCVTAFLSPDRSRKGLFELAGTEYRFTPLDAVFPVLHGRNGEDGTLQGLLELADLPFVGCGSLSSAVCMDKAVAKTLVEAAGVRVPAAATLTAAQWAAGERGGIDRLAYPVYVKPARSGSSIGITKAHGPAELEAGIAEALRHDDKLVVETHVEGVEIGCAVLGGTELFAGELDEIELSGGFFDHDEKYSLRTSSIHLPARIGKAKTDEARETALRVYRALGCSGYARVDLFLAADGTLYFNEVNTIPGFTPASRYPNMMRAAGLTFPDLLDRLVEEALRGRPAVPARLTAL</sequence>
<dbReference type="Gene3D" id="3.30.470.20">
    <property type="entry name" value="ATP-grasp fold, B domain"/>
    <property type="match status" value="1"/>
</dbReference>
<evidence type="ECO:0000259" key="15">
    <source>
        <dbReference type="PROSITE" id="PS50975"/>
    </source>
</evidence>
<keyword evidence="13" id="KW-0963">Cytoplasm</keyword>
<keyword evidence="7 14" id="KW-0067">ATP-binding</keyword>
<dbReference type="InterPro" id="IPR011095">
    <property type="entry name" value="Dala_Dala_lig_C"/>
</dbReference>
<dbReference type="Gene3D" id="3.40.50.20">
    <property type="match status" value="1"/>
</dbReference>
<accession>A0ABS3W4S8</accession>